<dbReference type="AlphaFoldDB" id="A0A7I8VQ67"/>
<dbReference type="Pfam" id="PF01773">
    <property type="entry name" value="Nucleos_tra2_N"/>
    <property type="match status" value="1"/>
</dbReference>
<dbReference type="InterPro" id="IPR008276">
    <property type="entry name" value="C_nuclsd_transpt"/>
</dbReference>
<comment type="subcellular location">
    <subcellularLocation>
        <location evidence="1">Cell membrane</location>
        <topology evidence="1">Multi-pass membrane protein</topology>
    </subcellularLocation>
</comment>
<organism evidence="10 11">
    <name type="scientific">Dimorphilus gyrociliatus</name>
    <dbReference type="NCBI Taxonomy" id="2664684"/>
    <lineage>
        <taxon>Eukaryota</taxon>
        <taxon>Metazoa</taxon>
        <taxon>Spiralia</taxon>
        <taxon>Lophotrochozoa</taxon>
        <taxon>Annelida</taxon>
        <taxon>Polychaeta</taxon>
        <taxon>Polychaeta incertae sedis</taxon>
        <taxon>Dinophilidae</taxon>
        <taxon>Dimorphilus</taxon>
    </lineage>
</organism>
<dbReference type="GO" id="GO:0005415">
    <property type="term" value="F:nucleoside:sodium symporter activity"/>
    <property type="evidence" value="ECO:0007669"/>
    <property type="project" value="TreeGrafter"/>
</dbReference>
<evidence type="ECO:0000313" key="11">
    <source>
        <dbReference type="Proteomes" id="UP000549394"/>
    </source>
</evidence>
<dbReference type="InterPro" id="IPR002668">
    <property type="entry name" value="CNT_N_dom"/>
</dbReference>
<dbReference type="Proteomes" id="UP000549394">
    <property type="component" value="Unassembled WGS sequence"/>
</dbReference>
<keyword evidence="6 7" id="KW-0472">Membrane</keyword>
<keyword evidence="5 7" id="KW-1133">Transmembrane helix</keyword>
<feature type="transmembrane region" description="Helical" evidence="7">
    <location>
        <begin position="40"/>
        <end position="60"/>
    </location>
</feature>
<evidence type="ECO:0000313" key="10">
    <source>
        <dbReference type="EMBL" id="CAD5118456.1"/>
    </source>
</evidence>
<dbReference type="Pfam" id="PF07662">
    <property type="entry name" value="Nucleos_tra2_C"/>
    <property type="match status" value="1"/>
</dbReference>
<feature type="transmembrane region" description="Helical" evidence="7">
    <location>
        <begin position="166"/>
        <end position="183"/>
    </location>
</feature>
<evidence type="ECO:0000259" key="8">
    <source>
        <dbReference type="Pfam" id="PF01773"/>
    </source>
</evidence>
<accession>A0A7I8VQ67</accession>
<name>A0A7I8VQ67_9ANNE</name>
<evidence type="ECO:0000256" key="5">
    <source>
        <dbReference type="ARBA" id="ARBA00022989"/>
    </source>
</evidence>
<feature type="transmembrane region" description="Helical" evidence="7">
    <location>
        <begin position="66"/>
        <end position="86"/>
    </location>
</feature>
<comment type="caution">
    <text evidence="10">The sequence shown here is derived from an EMBL/GenBank/DDBJ whole genome shotgun (WGS) entry which is preliminary data.</text>
</comment>
<protein>
    <submittedName>
        <fullName evidence="10">Uncharacterized protein</fullName>
    </submittedName>
</protein>
<feature type="transmembrane region" description="Helical" evidence="7">
    <location>
        <begin position="254"/>
        <end position="279"/>
    </location>
</feature>
<evidence type="ECO:0000259" key="9">
    <source>
        <dbReference type="Pfam" id="PF07662"/>
    </source>
</evidence>
<evidence type="ECO:0000256" key="6">
    <source>
        <dbReference type="ARBA" id="ARBA00023136"/>
    </source>
</evidence>
<dbReference type="PANTHER" id="PTHR10590:SF4">
    <property type="entry name" value="SOLUTE CARRIER FAMILY 28 MEMBER 3"/>
    <property type="match status" value="1"/>
</dbReference>
<reference evidence="10 11" key="1">
    <citation type="submission" date="2020-08" db="EMBL/GenBank/DDBJ databases">
        <authorList>
            <person name="Hejnol A."/>
        </authorList>
    </citation>
    <scope>NUCLEOTIDE SEQUENCE [LARGE SCALE GENOMIC DNA]</scope>
</reference>
<evidence type="ECO:0000256" key="4">
    <source>
        <dbReference type="ARBA" id="ARBA00022692"/>
    </source>
</evidence>
<gene>
    <name evidence="10" type="ORF">DGYR_LOCUS6830</name>
</gene>
<keyword evidence="4 7" id="KW-0812">Transmembrane</keyword>
<evidence type="ECO:0000256" key="3">
    <source>
        <dbReference type="ARBA" id="ARBA00022475"/>
    </source>
</evidence>
<dbReference type="InterPro" id="IPR011657">
    <property type="entry name" value="CNT_C_dom"/>
</dbReference>
<feature type="transmembrane region" description="Helical" evidence="7">
    <location>
        <begin position="413"/>
        <end position="433"/>
    </location>
</feature>
<evidence type="ECO:0000256" key="1">
    <source>
        <dbReference type="ARBA" id="ARBA00004651"/>
    </source>
</evidence>
<feature type="transmembrane region" description="Helical" evidence="7">
    <location>
        <begin position="113"/>
        <end position="132"/>
    </location>
</feature>
<feature type="domain" description="Concentrative nucleoside transporter C-terminal" evidence="9">
    <location>
        <begin position="325"/>
        <end position="535"/>
    </location>
</feature>
<feature type="transmembrane region" description="Helical" evidence="7">
    <location>
        <begin position="480"/>
        <end position="504"/>
    </location>
</feature>
<feature type="transmembrane region" description="Helical" evidence="7">
    <location>
        <begin position="299"/>
        <end position="319"/>
    </location>
</feature>
<keyword evidence="11" id="KW-1185">Reference proteome</keyword>
<sequence length="570" mass="63858">MSTTVILQQRRIEISQRERPFIVKWRLKFQRFVEENKRKLKLIFLCLALIGYFIYFGLAIKHSAKKAKALIVITPIVVAYLIYAQIRDRYGDLIFKHIIQPVFAIFKRNLVKWIFLSGILVALVLYLGLGVLKTRRQLQSILGLTFYTIIPYFTSKHRRHIKWRPVIWGYATQFLMAVIVLRWKPGYNAARFLSDELNTFLSYSFEGAAQVFGDPVFILHTGFFLLALITFIGAVVDILFYFGVTKFVITKMAFIMSISANITAVEAFGLVANIFLSVLETSLMIKPYIKKLTGSEFHTFLVGAHSTIAGWAFGLFVLFGVNPQHLLTGALISAPAAVAIAKLSWPETEISNYKNSHEVEVEESNDRSVVEAMANGAKQAAKGVTAIMLQIIAFLSLLDFLDTTLGWIGRRIGIKLSVQIIFSYLFVPFAWLIGIEWSECRAVSSLLGLKMLGNEVLAFLELGGIQQGEGPKLSEHAATLTTYALCGFSSFGTLAIFIGVWSSIDPPRVAQVGSQFLRLFLNANLACFSTACIAGILYDEDIASEKSQPSIIRAFFNLLPSYKDILDLLQ</sequence>
<feature type="domain" description="Concentrative nucleoside transporter N-terminal" evidence="8">
    <location>
        <begin position="142"/>
        <end position="214"/>
    </location>
</feature>
<feature type="transmembrane region" description="Helical" evidence="7">
    <location>
        <begin position="383"/>
        <end position="401"/>
    </location>
</feature>
<comment type="similarity">
    <text evidence="2">Belongs to the concentrative nucleoside transporter (CNT) (TC 2.A.41) family.</text>
</comment>
<keyword evidence="3" id="KW-1003">Cell membrane</keyword>
<feature type="transmembrane region" description="Helical" evidence="7">
    <location>
        <begin position="138"/>
        <end position="154"/>
    </location>
</feature>
<dbReference type="EMBL" id="CAJFCJ010000009">
    <property type="protein sequence ID" value="CAD5118456.1"/>
    <property type="molecule type" value="Genomic_DNA"/>
</dbReference>
<feature type="transmembrane region" description="Helical" evidence="7">
    <location>
        <begin position="516"/>
        <end position="538"/>
    </location>
</feature>
<dbReference type="OrthoDB" id="6075923at2759"/>
<feature type="transmembrane region" description="Helical" evidence="7">
    <location>
        <begin position="326"/>
        <end position="345"/>
    </location>
</feature>
<evidence type="ECO:0000256" key="7">
    <source>
        <dbReference type="SAM" id="Phobius"/>
    </source>
</evidence>
<proteinExistence type="inferred from homology"/>
<dbReference type="PANTHER" id="PTHR10590">
    <property type="entry name" value="SODIUM/NUCLEOSIDE COTRANSPORTER"/>
    <property type="match status" value="1"/>
</dbReference>
<feature type="transmembrane region" description="Helical" evidence="7">
    <location>
        <begin position="217"/>
        <end position="242"/>
    </location>
</feature>
<evidence type="ECO:0000256" key="2">
    <source>
        <dbReference type="ARBA" id="ARBA00009033"/>
    </source>
</evidence>
<dbReference type="GO" id="GO:0005886">
    <property type="term" value="C:plasma membrane"/>
    <property type="evidence" value="ECO:0007669"/>
    <property type="project" value="UniProtKB-SubCell"/>
</dbReference>